<evidence type="ECO:0000256" key="2">
    <source>
        <dbReference type="ARBA" id="ARBA00022475"/>
    </source>
</evidence>
<feature type="transmembrane region" description="Helical" evidence="6">
    <location>
        <begin position="21"/>
        <end position="40"/>
    </location>
</feature>
<comment type="subcellular location">
    <subcellularLocation>
        <location evidence="1">Cell membrane</location>
        <topology evidence="1">Multi-pass membrane protein</topology>
    </subcellularLocation>
</comment>
<evidence type="ECO:0000256" key="1">
    <source>
        <dbReference type="ARBA" id="ARBA00004651"/>
    </source>
</evidence>
<keyword evidence="4 6" id="KW-1133">Transmembrane helix</keyword>
<organism evidence="8 9">
    <name type="scientific">Alienimonas chondri</name>
    <dbReference type="NCBI Taxonomy" id="2681879"/>
    <lineage>
        <taxon>Bacteria</taxon>
        <taxon>Pseudomonadati</taxon>
        <taxon>Planctomycetota</taxon>
        <taxon>Planctomycetia</taxon>
        <taxon>Planctomycetales</taxon>
        <taxon>Planctomycetaceae</taxon>
        <taxon>Alienimonas</taxon>
    </lineage>
</organism>
<sequence length="216" mass="23708">MRPPQRRGAFLENFITDTLRSWGYLGAAALMFLENVFPPIPSEVVMPGAGAAAKSGEHSLAVMILAGSVGSILGQLAWYGVARRVGTERFRRWIEQHGHWLGTSPDEVERADRWFDRYGLWAVTIGRLVPGVRTLISVPAGLSEMGLTKFLIGTSIGTTIWTALLAGVGYWLAGQQDSITSVLNYIGMAVVGTLLAAFLWRVVSRHRQLKQEQASR</sequence>
<dbReference type="Proteomes" id="UP000609651">
    <property type="component" value="Unassembled WGS sequence"/>
</dbReference>
<feature type="transmembrane region" description="Helical" evidence="6">
    <location>
        <begin position="150"/>
        <end position="173"/>
    </location>
</feature>
<evidence type="ECO:0000256" key="4">
    <source>
        <dbReference type="ARBA" id="ARBA00022989"/>
    </source>
</evidence>
<name>A0ABX1VD43_9PLAN</name>
<dbReference type="Pfam" id="PF09335">
    <property type="entry name" value="VTT_dom"/>
    <property type="match status" value="1"/>
</dbReference>
<gene>
    <name evidence="8" type="ORF">LzC2_14110</name>
</gene>
<keyword evidence="5 6" id="KW-0472">Membrane</keyword>
<accession>A0ABX1VD43</accession>
<keyword evidence="2" id="KW-1003">Cell membrane</keyword>
<dbReference type="RefSeq" id="WP_171185226.1">
    <property type="nucleotide sequence ID" value="NZ_WTPX01000032.1"/>
</dbReference>
<evidence type="ECO:0000256" key="6">
    <source>
        <dbReference type="SAM" id="Phobius"/>
    </source>
</evidence>
<feature type="transmembrane region" description="Helical" evidence="6">
    <location>
        <begin position="60"/>
        <end position="82"/>
    </location>
</feature>
<dbReference type="PANTHER" id="PTHR42709">
    <property type="entry name" value="ALKALINE PHOSPHATASE LIKE PROTEIN"/>
    <property type="match status" value="1"/>
</dbReference>
<proteinExistence type="predicted"/>
<evidence type="ECO:0000313" key="8">
    <source>
        <dbReference type="EMBL" id="NNJ25341.1"/>
    </source>
</evidence>
<evidence type="ECO:0000313" key="9">
    <source>
        <dbReference type="Proteomes" id="UP000609651"/>
    </source>
</evidence>
<reference evidence="8 9" key="1">
    <citation type="journal article" date="2020" name="Syst. Appl. Microbiol.">
        <title>Alienimonas chondri sp. nov., a novel planctomycete isolated from the biofilm of the red alga Chondrus crispus.</title>
        <authorList>
            <person name="Vitorino I."/>
            <person name="Albuquerque L."/>
            <person name="Wiegand S."/>
            <person name="Kallscheuer N."/>
            <person name="da Costa M.S."/>
            <person name="Lobo-da-Cunha A."/>
            <person name="Jogler C."/>
            <person name="Lage O.M."/>
        </authorList>
    </citation>
    <scope>NUCLEOTIDE SEQUENCE [LARGE SCALE GENOMIC DNA]</scope>
    <source>
        <strain evidence="8 9">LzC2</strain>
    </source>
</reference>
<dbReference type="InterPro" id="IPR032816">
    <property type="entry name" value="VTT_dom"/>
</dbReference>
<keyword evidence="3 6" id="KW-0812">Transmembrane</keyword>
<feature type="transmembrane region" description="Helical" evidence="6">
    <location>
        <begin position="185"/>
        <end position="203"/>
    </location>
</feature>
<feature type="domain" description="VTT" evidence="7">
    <location>
        <begin position="40"/>
        <end position="170"/>
    </location>
</feature>
<dbReference type="EMBL" id="WTPX01000032">
    <property type="protein sequence ID" value="NNJ25341.1"/>
    <property type="molecule type" value="Genomic_DNA"/>
</dbReference>
<comment type="caution">
    <text evidence="8">The sequence shown here is derived from an EMBL/GenBank/DDBJ whole genome shotgun (WGS) entry which is preliminary data.</text>
</comment>
<evidence type="ECO:0000259" key="7">
    <source>
        <dbReference type="Pfam" id="PF09335"/>
    </source>
</evidence>
<dbReference type="PANTHER" id="PTHR42709:SF6">
    <property type="entry name" value="UNDECAPRENYL PHOSPHATE TRANSPORTER A"/>
    <property type="match status" value="1"/>
</dbReference>
<evidence type="ECO:0000256" key="3">
    <source>
        <dbReference type="ARBA" id="ARBA00022692"/>
    </source>
</evidence>
<evidence type="ECO:0000256" key="5">
    <source>
        <dbReference type="ARBA" id="ARBA00023136"/>
    </source>
</evidence>
<dbReference type="InterPro" id="IPR051311">
    <property type="entry name" value="DedA_domain"/>
</dbReference>
<keyword evidence="9" id="KW-1185">Reference proteome</keyword>
<protein>
    <recommendedName>
        <fullName evidence="7">VTT domain-containing protein</fullName>
    </recommendedName>
</protein>